<name>A0A151ITG5_9HYME</name>
<dbReference type="EMBL" id="KQ981017">
    <property type="protein sequence ID" value="KYN10260.1"/>
    <property type="molecule type" value="Genomic_DNA"/>
</dbReference>
<dbReference type="AlphaFoldDB" id="A0A151ITG5"/>
<evidence type="ECO:0000313" key="1">
    <source>
        <dbReference type="EMBL" id="KYN10260.1"/>
    </source>
</evidence>
<evidence type="ECO:0000313" key="2">
    <source>
        <dbReference type="Proteomes" id="UP000078492"/>
    </source>
</evidence>
<keyword evidence="2" id="KW-1185">Reference proteome</keyword>
<gene>
    <name evidence="1" type="ORF">ALC57_17601</name>
</gene>
<organism evidence="1 2">
    <name type="scientific">Trachymyrmex cornetzi</name>
    <dbReference type="NCBI Taxonomy" id="471704"/>
    <lineage>
        <taxon>Eukaryota</taxon>
        <taxon>Metazoa</taxon>
        <taxon>Ecdysozoa</taxon>
        <taxon>Arthropoda</taxon>
        <taxon>Hexapoda</taxon>
        <taxon>Insecta</taxon>
        <taxon>Pterygota</taxon>
        <taxon>Neoptera</taxon>
        <taxon>Endopterygota</taxon>
        <taxon>Hymenoptera</taxon>
        <taxon>Apocrita</taxon>
        <taxon>Aculeata</taxon>
        <taxon>Formicoidea</taxon>
        <taxon>Formicidae</taxon>
        <taxon>Myrmicinae</taxon>
        <taxon>Trachymyrmex</taxon>
    </lineage>
</organism>
<dbReference type="Proteomes" id="UP000078492">
    <property type="component" value="Unassembled WGS sequence"/>
</dbReference>
<reference evidence="1 2" key="1">
    <citation type="submission" date="2015-09" db="EMBL/GenBank/DDBJ databases">
        <title>Trachymyrmex cornetzi WGS genome.</title>
        <authorList>
            <person name="Nygaard S."/>
            <person name="Hu H."/>
            <person name="Boomsma J."/>
            <person name="Zhang G."/>
        </authorList>
    </citation>
    <scope>NUCLEOTIDE SEQUENCE [LARGE SCALE GENOMIC DNA]</scope>
    <source>
        <strain evidence="1">Tcor2-1</strain>
        <tissue evidence="1">Whole body</tissue>
    </source>
</reference>
<feature type="non-terminal residue" evidence="1">
    <location>
        <position position="1"/>
    </location>
</feature>
<accession>A0A151ITG5</accession>
<protein>
    <submittedName>
        <fullName evidence="1">Uncharacterized protein</fullName>
    </submittedName>
</protein>
<proteinExistence type="predicted"/>
<sequence>RNLETNGRLEAYIIRKITIYKRIKFKYTQNYIMNNNEQCNRRIMYDNITTKRS</sequence>